<feature type="domain" description="Thiamine pyrophosphate enzyme N-terminal TPP-binding" evidence="8">
    <location>
        <begin position="7"/>
        <end position="116"/>
    </location>
</feature>
<dbReference type="UniPathway" id="UPA00079"/>
<evidence type="ECO:0000259" key="8">
    <source>
        <dbReference type="Pfam" id="PF02776"/>
    </source>
</evidence>
<dbReference type="GO" id="GO:0000287">
    <property type="term" value="F:magnesium ion binding"/>
    <property type="evidence" value="ECO:0007669"/>
    <property type="project" value="UniProtKB-UniRule"/>
</dbReference>
<protein>
    <recommendedName>
        <fullName evidence="6">2-succinyl-5-enolpyruvyl-6-hydroxy-3-cyclohexene-1-carboxylate synthase</fullName>
        <shortName evidence="6">SEPHCHC synthase</shortName>
        <ecNumber evidence="6">2.2.1.9</ecNumber>
    </recommendedName>
    <alternativeName>
        <fullName evidence="6">Menaquinone biosynthesis protein MenD</fullName>
    </alternativeName>
</protein>
<dbReference type="PANTHER" id="PTHR42916">
    <property type="entry name" value="2-SUCCINYL-5-ENOLPYRUVYL-6-HYDROXY-3-CYCLOHEXENE-1-CARBOXYLATE SYNTHASE"/>
    <property type="match status" value="1"/>
</dbReference>
<dbReference type="EMBL" id="CP033898">
    <property type="protein sequence ID" value="AZA10096.1"/>
    <property type="molecule type" value="Genomic_DNA"/>
</dbReference>
<dbReference type="NCBIfam" id="TIGR00173">
    <property type="entry name" value="menD"/>
    <property type="match status" value="1"/>
</dbReference>
<keyword evidence="4 6" id="KW-0786">Thiamine pyrophosphate</keyword>
<dbReference type="CDD" id="cd02009">
    <property type="entry name" value="TPP_SHCHC_synthase"/>
    <property type="match status" value="1"/>
</dbReference>
<dbReference type="EC" id="2.2.1.9" evidence="6"/>
<dbReference type="InterPro" id="IPR004433">
    <property type="entry name" value="MenaQ_synth_MenD"/>
</dbReference>
<organism evidence="9 10">
    <name type="scientific">Corynebacterium pseudopelargi</name>
    <dbReference type="NCBI Taxonomy" id="2080757"/>
    <lineage>
        <taxon>Bacteria</taxon>
        <taxon>Bacillati</taxon>
        <taxon>Actinomycetota</taxon>
        <taxon>Actinomycetes</taxon>
        <taxon>Mycobacteriales</taxon>
        <taxon>Corynebacteriaceae</taxon>
        <taxon>Corynebacterium</taxon>
    </lineage>
</organism>
<evidence type="ECO:0000256" key="2">
    <source>
        <dbReference type="ARBA" id="ARBA00022723"/>
    </source>
</evidence>
<dbReference type="UniPathway" id="UPA01057">
    <property type="reaction ID" value="UER00164"/>
</dbReference>
<name>A0A3G6IWS2_9CORY</name>
<sequence>MTSSPELARLFAAELARFVSDVVICPGSRNSALSLAVLARNDLRVHTRIDERSAAFLALGMARVQGRHVAIITTSGTAVANCAPAMVEAAYSHTPLVMISADRPARLQGTGANQTIVQDGIFNVAPTVNISEAAHLEQLDQAFTAHAVHLNVQCDTPLVEDSLLEAPSQAEQPQRGSNQSLFKDHGEVAIDLRKPTLVIAGDEAWEVAGLEDVPTIAEPSAPAPFHPVHPLAAGVFSKQQVSAEGYVVNTKPEQIIVVGHPTLHREVMALLSDPAIDLYVLSRSNTITDPAQRAKAVGSRVKASGAPSKEWLNIAQAAAELGAEAVRDTLAEDHGLSGLHVAAAVADTLGTGDTLFLGSSNPVRDAAFVGLPFAGVDTFAARGAAGIDGSVSQAIGIALALQQAHPTELRPPRTVALMGDVTFLHDIGGLLIGEQPRPENLTIVVANDDGCGIFETLEVGAPQYRERFERAFGTPHHADLEALCQGYEVEYQQVDSLQDLIVALIDSTEYGGFRVIEAKTTRATRRDIHASLQARVSM</sequence>
<dbReference type="Proteomes" id="UP000271426">
    <property type="component" value="Chromosome"/>
</dbReference>
<evidence type="ECO:0000256" key="1">
    <source>
        <dbReference type="ARBA" id="ARBA00022679"/>
    </source>
</evidence>
<evidence type="ECO:0000256" key="5">
    <source>
        <dbReference type="ARBA" id="ARBA00023211"/>
    </source>
</evidence>
<keyword evidence="6" id="KW-0474">Menaquinone biosynthesis</keyword>
<dbReference type="KEGG" id="cpso:CPPEL_09985"/>
<feature type="domain" description="Thiamine pyrophosphate enzyme TPP-binding" evidence="7">
    <location>
        <begin position="390"/>
        <end position="517"/>
    </location>
</feature>
<reference evidence="9 10" key="1">
    <citation type="submission" date="2018-11" db="EMBL/GenBank/DDBJ databases">
        <authorList>
            <person name="Kleinhagauer T."/>
            <person name="Glaeser S.P."/>
            <person name="Spergser J."/>
            <person name="Ruckert C."/>
            <person name="Kaempfer P."/>
            <person name="Busse H.-J."/>
        </authorList>
    </citation>
    <scope>NUCLEOTIDE SEQUENCE [LARGE SCALE GENOMIC DNA]</scope>
    <source>
        <strain evidence="9 10">812CH</strain>
    </source>
</reference>
<dbReference type="HAMAP" id="MF_01659">
    <property type="entry name" value="MenD"/>
    <property type="match status" value="1"/>
</dbReference>
<gene>
    <name evidence="6 9" type="primary">menD</name>
    <name evidence="9" type="ORF">CPPEL_09985</name>
</gene>
<evidence type="ECO:0000256" key="3">
    <source>
        <dbReference type="ARBA" id="ARBA00022842"/>
    </source>
</evidence>
<comment type="cofactor">
    <cofactor evidence="6">
        <name>thiamine diphosphate</name>
        <dbReference type="ChEBI" id="CHEBI:58937"/>
    </cofactor>
    <text evidence="6">Binds 1 thiamine pyrophosphate per subunit.</text>
</comment>
<dbReference type="InterPro" id="IPR011766">
    <property type="entry name" value="TPP_enzyme_TPP-bd"/>
</dbReference>
<keyword evidence="3 6" id="KW-0460">Magnesium</keyword>
<dbReference type="GO" id="GO:0009234">
    <property type="term" value="P:menaquinone biosynthetic process"/>
    <property type="evidence" value="ECO:0007669"/>
    <property type="project" value="UniProtKB-UniRule"/>
</dbReference>
<dbReference type="Gene3D" id="3.40.50.1220">
    <property type="entry name" value="TPP-binding domain"/>
    <property type="match status" value="1"/>
</dbReference>
<dbReference type="SUPFAM" id="SSF52518">
    <property type="entry name" value="Thiamin diphosphate-binding fold (THDP-binding)"/>
    <property type="match status" value="2"/>
</dbReference>
<comment type="similarity">
    <text evidence="6">Belongs to the TPP enzyme family. MenD subfamily.</text>
</comment>
<dbReference type="GO" id="GO:0030145">
    <property type="term" value="F:manganese ion binding"/>
    <property type="evidence" value="ECO:0007669"/>
    <property type="project" value="UniProtKB-UniRule"/>
</dbReference>
<dbReference type="PANTHER" id="PTHR42916:SF1">
    <property type="entry name" value="PROTEIN PHYLLO, CHLOROPLASTIC"/>
    <property type="match status" value="1"/>
</dbReference>
<evidence type="ECO:0000313" key="9">
    <source>
        <dbReference type="EMBL" id="AZA10096.1"/>
    </source>
</evidence>
<dbReference type="GO" id="GO:0030976">
    <property type="term" value="F:thiamine pyrophosphate binding"/>
    <property type="evidence" value="ECO:0007669"/>
    <property type="project" value="UniProtKB-UniRule"/>
</dbReference>
<dbReference type="Gene3D" id="3.40.50.970">
    <property type="match status" value="2"/>
</dbReference>
<keyword evidence="10" id="KW-1185">Reference proteome</keyword>
<comment type="pathway">
    <text evidence="6">Quinol/quinone metabolism; 1,4-dihydroxy-2-naphthoate biosynthesis; 1,4-dihydroxy-2-naphthoate from chorismate: step 2/7.</text>
</comment>
<comment type="function">
    <text evidence="6">Catalyzes the thiamine diphosphate-dependent decarboxylation of 2-oxoglutarate and the subsequent addition of the resulting succinic semialdehyde-thiamine pyrophosphate anion to isochorismate to yield 2-succinyl-5-enolpyruvyl-6-hydroxy-3-cyclohexene-1-carboxylate (SEPHCHC).</text>
</comment>
<dbReference type="InterPro" id="IPR012001">
    <property type="entry name" value="Thiamin_PyroP_enz_TPP-bd_dom"/>
</dbReference>
<keyword evidence="1 6" id="KW-0808">Transferase</keyword>
<dbReference type="AlphaFoldDB" id="A0A3G6IWS2"/>
<dbReference type="Pfam" id="PF02776">
    <property type="entry name" value="TPP_enzyme_N"/>
    <property type="match status" value="1"/>
</dbReference>
<dbReference type="CDD" id="cd07037">
    <property type="entry name" value="TPP_PYR_MenD"/>
    <property type="match status" value="1"/>
</dbReference>
<dbReference type="PIRSF" id="PIRSF004983">
    <property type="entry name" value="MenD"/>
    <property type="match status" value="1"/>
</dbReference>
<keyword evidence="2 6" id="KW-0479">Metal-binding</keyword>
<comment type="catalytic activity">
    <reaction evidence="6">
        <text>isochorismate + 2-oxoglutarate + H(+) = 5-enolpyruvoyl-6-hydroxy-2-succinyl-cyclohex-3-ene-1-carboxylate + CO2</text>
        <dbReference type="Rhea" id="RHEA:25593"/>
        <dbReference type="ChEBI" id="CHEBI:15378"/>
        <dbReference type="ChEBI" id="CHEBI:16526"/>
        <dbReference type="ChEBI" id="CHEBI:16810"/>
        <dbReference type="ChEBI" id="CHEBI:29780"/>
        <dbReference type="ChEBI" id="CHEBI:58818"/>
        <dbReference type="EC" id="2.2.1.9"/>
    </reaction>
</comment>
<evidence type="ECO:0000313" key="10">
    <source>
        <dbReference type="Proteomes" id="UP000271426"/>
    </source>
</evidence>
<dbReference type="RefSeq" id="WP_123960961.1">
    <property type="nucleotide sequence ID" value="NZ_CP033898.1"/>
</dbReference>
<dbReference type="Pfam" id="PF02775">
    <property type="entry name" value="TPP_enzyme_C"/>
    <property type="match status" value="1"/>
</dbReference>
<comment type="cofactor">
    <cofactor evidence="6">
        <name>Mg(2+)</name>
        <dbReference type="ChEBI" id="CHEBI:18420"/>
    </cofactor>
    <cofactor evidence="6">
        <name>Mn(2+)</name>
        <dbReference type="ChEBI" id="CHEBI:29035"/>
    </cofactor>
</comment>
<dbReference type="InterPro" id="IPR029061">
    <property type="entry name" value="THDP-binding"/>
</dbReference>
<proteinExistence type="inferred from homology"/>
<dbReference type="OrthoDB" id="9791859at2"/>
<dbReference type="GO" id="GO:0070204">
    <property type="term" value="F:2-succinyl-5-enolpyruvyl-6-hydroxy-3-cyclohexene-1-carboxylic-acid synthase activity"/>
    <property type="evidence" value="ECO:0007669"/>
    <property type="project" value="UniProtKB-UniRule"/>
</dbReference>
<evidence type="ECO:0000256" key="4">
    <source>
        <dbReference type="ARBA" id="ARBA00023052"/>
    </source>
</evidence>
<comment type="pathway">
    <text evidence="6">Quinol/quinone metabolism; menaquinone biosynthesis.</text>
</comment>
<evidence type="ECO:0000256" key="6">
    <source>
        <dbReference type="HAMAP-Rule" id="MF_01659"/>
    </source>
</evidence>
<accession>A0A3G6IWS2</accession>
<evidence type="ECO:0000259" key="7">
    <source>
        <dbReference type="Pfam" id="PF02775"/>
    </source>
</evidence>
<keyword evidence="5 6" id="KW-0464">Manganese</keyword>
<comment type="subunit">
    <text evidence="6">Homodimer.</text>
</comment>